<dbReference type="AlphaFoldDB" id="A0AAV7MER4"/>
<reference evidence="2" key="1">
    <citation type="journal article" date="2022" name="bioRxiv">
        <title>Sequencing and chromosome-scale assembly of the giantPleurodeles waltlgenome.</title>
        <authorList>
            <person name="Brown T."/>
            <person name="Elewa A."/>
            <person name="Iarovenko S."/>
            <person name="Subramanian E."/>
            <person name="Araus A.J."/>
            <person name="Petzold A."/>
            <person name="Susuki M."/>
            <person name="Suzuki K.-i.T."/>
            <person name="Hayashi T."/>
            <person name="Toyoda A."/>
            <person name="Oliveira C."/>
            <person name="Osipova E."/>
            <person name="Leigh N.D."/>
            <person name="Simon A."/>
            <person name="Yun M.H."/>
        </authorList>
    </citation>
    <scope>NUCLEOTIDE SEQUENCE</scope>
    <source>
        <strain evidence="2">20211129_DDA</strain>
        <tissue evidence="2">Liver</tissue>
    </source>
</reference>
<name>A0AAV7MER4_PLEWA</name>
<protein>
    <submittedName>
        <fullName evidence="2">Uncharacterized protein</fullName>
    </submittedName>
</protein>
<organism evidence="2 3">
    <name type="scientific">Pleurodeles waltl</name>
    <name type="common">Iberian ribbed newt</name>
    <dbReference type="NCBI Taxonomy" id="8319"/>
    <lineage>
        <taxon>Eukaryota</taxon>
        <taxon>Metazoa</taxon>
        <taxon>Chordata</taxon>
        <taxon>Craniata</taxon>
        <taxon>Vertebrata</taxon>
        <taxon>Euteleostomi</taxon>
        <taxon>Amphibia</taxon>
        <taxon>Batrachia</taxon>
        <taxon>Caudata</taxon>
        <taxon>Salamandroidea</taxon>
        <taxon>Salamandridae</taxon>
        <taxon>Pleurodelinae</taxon>
        <taxon>Pleurodeles</taxon>
    </lineage>
</organism>
<feature type="region of interest" description="Disordered" evidence="1">
    <location>
        <begin position="1"/>
        <end position="51"/>
    </location>
</feature>
<evidence type="ECO:0000256" key="1">
    <source>
        <dbReference type="SAM" id="MobiDB-lite"/>
    </source>
</evidence>
<proteinExistence type="predicted"/>
<sequence length="75" mass="7666">MQRPRLGGGAYGGLSGRRPLGKHWQEDIDPVLPDAGLAGGPSDRDEPAGAPVSTPPVAFAFWLLGLVSAVVTVGC</sequence>
<keyword evidence="3" id="KW-1185">Reference proteome</keyword>
<feature type="compositionally biased region" description="Gly residues" evidence="1">
    <location>
        <begin position="1"/>
        <end position="15"/>
    </location>
</feature>
<comment type="caution">
    <text evidence="2">The sequence shown here is derived from an EMBL/GenBank/DDBJ whole genome shotgun (WGS) entry which is preliminary data.</text>
</comment>
<gene>
    <name evidence="2" type="ORF">NDU88_004697</name>
</gene>
<evidence type="ECO:0000313" key="3">
    <source>
        <dbReference type="Proteomes" id="UP001066276"/>
    </source>
</evidence>
<accession>A0AAV7MER4</accession>
<evidence type="ECO:0000313" key="2">
    <source>
        <dbReference type="EMBL" id="KAJ1099598.1"/>
    </source>
</evidence>
<dbReference type="EMBL" id="JANPWB010000014">
    <property type="protein sequence ID" value="KAJ1099598.1"/>
    <property type="molecule type" value="Genomic_DNA"/>
</dbReference>
<dbReference type="Proteomes" id="UP001066276">
    <property type="component" value="Chromosome 10"/>
</dbReference>